<dbReference type="Gene3D" id="3.90.70.10">
    <property type="entry name" value="Cysteine proteinases"/>
    <property type="match status" value="2"/>
</dbReference>
<proteinExistence type="inferred from homology"/>
<dbReference type="EC" id="3.4.19.12" evidence="3"/>
<reference evidence="10 11" key="1">
    <citation type="submission" date="2010-05" db="EMBL/GenBank/DDBJ databases">
        <title>The Genome Sequence of Thecamonas trahens ATCC 50062.</title>
        <authorList>
            <consortium name="The Broad Institute Genome Sequencing Platform"/>
            <person name="Russ C."/>
            <person name="Cuomo C."/>
            <person name="Shea T."/>
            <person name="Young S.K."/>
            <person name="Zeng Q."/>
            <person name="Koehrsen M."/>
            <person name="Haas B."/>
            <person name="Borodovsky M."/>
            <person name="Guigo R."/>
            <person name="Alvarado L."/>
            <person name="Berlin A."/>
            <person name="Bochicchio J."/>
            <person name="Borenstein D."/>
            <person name="Chapman S."/>
            <person name="Chen Z."/>
            <person name="Freedman E."/>
            <person name="Gellesch M."/>
            <person name="Goldberg J."/>
            <person name="Griggs A."/>
            <person name="Gujja S."/>
            <person name="Heilman E."/>
            <person name="Heiman D."/>
            <person name="Hepburn T."/>
            <person name="Howarth C."/>
            <person name="Jen D."/>
            <person name="Larson L."/>
            <person name="Mehta T."/>
            <person name="Park D."/>
            <person name="Pearson M."/>
            <person name="Roberts A."/>
            <person name="Saif S."/>
            <person name="Shenoy N."/>
            <person name="Sisk P."/>
            <person name="Stolte C."/>
            <person name="Sykes S."/>
            <person name="Thomson T."/>
            <person name="Walk T."/>
            <person name="White J."/>
            <person name="Yandava C."/>
            <person name="Burger G."/>
            <person name="Gray M.W."/>
            <person name="Holland P.W.H."/>
            <person name="King N."/>
            <person name="Lang F.B.F."/>
            <person name="Roger A.J."/>
            <person name="Ruiz-Trillo I."/>
            <person name="Lander E."/>
            <person name="Nusbaum C."/>
        </authorList>
    </citation>
    <scope>NUCLEOTIDE SEQUENCE [LARGE SCALE GENOMIC DNA]</scope>
    <source>
        <strain evidence="10 11">ATCC 50062</strain>
    </source>
</reference>
<dbReference type="InterPro" id="IPR018200">
    <property type="entry name" value="USP_CS"/>
</dbReference>
<dbReference type="InterPro" id="IPR050185">
    <property type="entry name" value="Ub_carboxyl-term_hydrolase"/>
</dbReference>
<keyword evidence="4" id="KW-0645">Protease</keyword>
<gene>
    <name evidence="10" type="ORF">AMSG_10792</name>
</gene>
<evidence type="ECO:0000256" key="5">
    <source>
        <dbReference type="ARBA" id="ARBA00022786"/>
    </source>
</evidence>
<dbReference type="RefSeq" id="XP_013753229.1">
    <property type="nucleotide sequence ID" value="XM_013897775.1"/>
</dbReference>
<evidence type="ECO:0000256" key="2">
    <source>
        <dbReference type="ARBA" id="ARBA00009085"/>
    </source>
</evidence>
<protein>
    <recommendedName>
        <fullName evidence="3">ubiquitinyl hydrolase 1</fullName>
        <ecNumber evidence="3">3.4.19.12</ecNumber>
    </recommendedName>
</protein>
<dbReference type="EMBL" id="GL349496">
    <property type="protein sequence ID" value="KNC55177.1"/>
    <property type="molecule type" value="Genomic_DNA"/>
</dbReference>
<dbReference type="InterPro" id="IPR038765">
    <property type="entry name" value="Papain-like_cys_pep_sf"/>
</dbReference>
<evidence type="ECO:0000256" key="1">
    <source>
        <dbReference type="ARBA" id="ARBA00000707"/>
    </source>
</evidence>
<dbReference type="GO" id="GO:0004843">
    <property type="term" value="F:cysteine-type deubiquitinase activity"/>
    <property type="evidence" value="ECO:0007669"/>
    <property type="project" value="UniProtKB-EC"/>
</dbReference>
<evidence type="ECO:0000256" key="7">
    <source>
        <dbReference type="ARBA" id="ARBA00022807"/>
    </source>
</evidence>
<sequence>MRALMATEGMTEALRSMQTMVGDDGLGNPLAFDGRLFASYLDLVELVEQAAAGRGSGSGSCVAPAAFKHVMDGLAPSFKGHAQHDAHELWSFLLDGLHEETNVARAQRAETEGEEEPEDDGQRTGRVTTMVEHRAKEASDAEAAAAWRRYVASNASPVTGMFAGLLRSLVLCDSCGLGSTTFDPFTSLALPVPPDPPATVKVTVVPAVADGRFVQYTVDAETYEDVEEISEAVSELVGISSDALLPVIIVGSGFGEYVPESRESDELAYGDGSLYLYQVAPPDELASGAVIRLPVCHRANFAVETEVYDAATEGYVVRRVVRQEYLGLPLMLSTPPVVKYSELKKQILSAMAHYVSVPDTVSLNNSEADADAVAGFRAWFHEYMMLLAAAAEAAQADSDFDSDYDELDAGYFPQVEPGLPLSLAAARGELFTLMADGIDQSAVDAGIDQDLVLSPDTYVVVEWNEQVVWEAYSLSRLADCEYDETSLAGSQRGALAPTLDNAVAAFAAPQVVSGDGGWRCPACEAGGRATQMLSIELPPPMLVVHLKRFVQDEASGRLAKKHAFVDAPLVGFSLPVTGGGASAGYSLYAVVNHYGGLGGGHYTAHVCGDNGVWWTYNDSRVSETQEASVVSSAAYLLLYRRNDQGLLQASS</sequence>
<dbReference type="OMA" id="KXVVAKE"/>
<evidence type="ECO:0000256" key="8">
    <source>
        <dbReference type="SAM" id="MobiDB-lite"/>
    </source>
</evidence>
<evidence type="ECO:0000256" key="6">
    <source>
        <dbReference type="ARBA" id="ARBA00022801"/>
    </source>
</evidence>
<evidence type="ECO:0000256" key="3">
    <source>
        <dbReference type="ARBA" id="ARBA00012759"/>
    </source>
</evidence>
<dbReference type="AlphaFoldDB" id="A0A0L0DSJ1"/>
<feature type="region of interest" description="Disordered" evidence="8">
    <location>
        <begin position="105"/>
        <end position="124"/>
    </location>
</feature>
<dbReference type="PANTHER" id="PTHR21646">
    <property type="entry name" value="UBIQUITIN CARBOXYL-TERMINAL HYDROLASE"/>
    <property type="match status" value="1"/>
</dbReference>
<evidence type="ECO:0000256" key="4">
    <source>
        <dbReference type="ARBA" id="ARBA00022670"/>
    </source>
</evidence>
<dbReference type="PANTHER" id="PTHR21646:SF24">
    <property type="entry name" value="UBIQUITIN CARBOXYL-TERMINAL HYDROLASE"/>
    <property type="match status" value="1"/>
</dbReference>
<dbReference type="GeneID" id="25568929"/>
<keyword evidence="5" id="KW-0833">Ubl conjugation pathway</keyword>
<dbReference type="PROSITE" id="PS00973">
    <property type="entry name" value="USP_2"/>
    <property type="match status" value="1"/>
</dbReference>
<dbReference type="GO" id="GO:0006508">
    <property type="term" value="P:proteolysis"/>
    <property type="evidence" value="ECO:0007669"/>
    <property type="project" value="UniProtKB-KW"/>
</dbReference>
<feature type="domain" description="USP" evidence="9">
    <location>
        <begin position="1"/>
        <end position="642"/>
    </location>
</feature>
<dbReference type="OrthoDB" id="292964at2759"/>
<name>A0A0L0DSJ1_THETB</name>
<dbReference type="STRING" id="461836.A0A0L0DSJ1"/>
<comment type="similarity">
    <text evidence="2">Belongs to the peptidase C19 family.</text>
</comment>
<organism evidence="10 11">
    <name type="scientific">Thecamonas trahens ATCC 50062</name>
    <dbReference type="NCBI Taxonomy" id="461836"/>
    <lineage>
        <taxon>Eukaryota</taxon>
        <taxon>Apusozoa</taxon>
        <taxon>Apusomonadida</taxon>
        <taxon>Apusomonadidae</taxon>
        <taxon>Thecamonas</taxon>
    </lineage>
</organism>
<dbReference type="InterPro" id="IPR028889">
    <property type="entry name" value="USP"/>
</dbReference>
<keyword evidence="6 10" id="KW-0378">Hydrolase</keyword>
<dbReference type="PROSITE" id="PS50235">
    <property type="entry name" value="USP_3"/>
    <property type="match status" value="1"/>
</dbReference>
<dbReference type="eggNOG" id="KOG1870">
    <property type="taxonomic scope" value="Eukaryota"/>
</dbReference>
<dbReference type="SUPFAM" id="SSF54001">
    <property type="entry name" value="Cysteine proteinases"/>
    <property type="match status" value="1"/>
</dbReference>
<dbReference type="Pfam" id="PF00443">
    <property type="entry name" value="UCH"/>
    <property type="match status" value="1"/>
</dbReference>
<comment type="catalytic activity">
    <reaction evidence="1">
        <text>Thiol-dependent hydrolysis of ester, thioester, amide, peptide and isopeptide bonds formed by the C-terminal Gly of ubiquitin (a 76-residue protein attached to proteins as an intracellular targeting signal).</text>
        <dbReference type="EC" id="3.4.19.12"/>
    </reaction>
</comment>
<dbReference type="InterPro" id="IPR001394">
    <property type="entry name" value="Peptidase_C19_UCH"/>
</dbReference>
<accession>A0A0L0DSJ1</accession>
<dbReference type="GO" id="GO:0016579">
    <property type="term" value="P:protein deubiquitination"/>
    <property type="evidence" value="ECO:0007669"/>
    <property type="project" value="InterPro"/>
</dbReference>
<evidence type="ECO:0000259" key="9">
    <source>
        <dbReference type="PROSITE" id="PS50235"/>
    </source>
</evidence>
<dbReference type="Proteomes" id="UP000054408">
    <property type="component" value="Unassembled WGS sequence"/>
</dbReference>
<evidence type="ECO:0000313" key="10">
    <source>
        <dbReference type="EMBL" id="KNC55177.1"/>
    </source>
</evidence>
<evidence type="ECO:0000313" key="11">
    <source>
        <dbReference type="Proteomes" id="UP000054408"/>
    </source>
</evidence>
<keyword evidence="11" id="KW-1185">Reference proteome</keyword>
<keyword evidence="7" id="KW-0788">Thiol protease</keyword>